<dbReference type="AlphaFoldDB" id="A0A9W9CVH5"/>
<dbReference type="OrthoDB" id="433124at2759"/>
<dbReference type="PANTHER" id="PTHR31204:SF1">
    <property type="entry name" value="SIGMA INTRACELLULAR RECEPTOR 2"/>
    <property type="match status" value="1"/>
</dbReference>
<dbReference type="Pfam" id="PF05241">
    <property type="entry name" value="EBP"/>
    <property type="match status" value="1"/>
</dbReference>
<dbReference type="PANTHER" id="PTHR31204">
    <property type="entry name" value="SIGMA INTRACELLULAR RECEPTOR 2"/>
    <property type="match status" value="1"/>
</dbReference>
<feature type="transmembrane region" description="Helical" evidence="7">
    <location>
        <begin position="107"/>
        <end position="130"/>
    </location>
</feature>
<gene>
    <name evidence="9" type="ORF">N0V93_007581</name>
</gene>
<keyword evidence="3 7" id="KW-0812">Transmembrane</keyword>
<comment type="similarity">
    <text evidence="2">Belongs to the TMEM97/sigma-2 receptor family.</text>
</comment>
<evidence type="ECO:0000256" key="2">
    <source>
        <dbReference type="ARBA" id="ARBA00009096"/>
    </source>
</evidence>
<dbReference type="PROSITE" id="PS51751">
    <property type="entry name" value="EXPERA"/>
    <property type="match status" value="1"/>
</dbReference>
<feature type="transmembrane region" description="Helical" evidence="7">
    <location>
        <begin position="73"/>
        <end position="95"/>
    </location>
</feature>
<feature type="transmembrane region" description="Helical" evidence="7">
    <location>
        <begin position="142"/>
        <end position="160"/>
    </location>
</feature>
<accession>A0A9W9CVH5</accession>
<evidence type="ECO:0000256" key="5">
    <source>
        <dbReference type="ARBA" id="ARBA00022989"/>
    </source>
</evidence>
<dbReference type="InterPro" id="IPR051987">
    <property type="entry name" value="Sigma-2_receptor-like"/>
</dbReference>
<feature type="domain" description="EXPERA" evidence="8">
    <location>
        <begin position="9"/>
        <end position="159"/>
    </location>
</feature>
<keyword evidence="6 7" id="KW-0472">Membrane</keyword>
<name>A0A9W9CVH5_9PEZI</name>
<dbReference type="EMBL" id="JAPEVB010000004">
    <property type="protein sequence ID" value="KAJ4390108.1"/>
    <property type="molecule type" value="Genomic_DNA"/>
</dbReference>
<comment type="caution">
    <text evidence="9">The sequence shown here is derived from an EMBL/GenBank/DDBJ whole genome shotgun (WGS) entry which is preliminary data.</text>
</comment>
<evidence type="ECO:0000313" key="10">
    <source>
        <dbReference type="Proteomes" id="UP001140453"/>
    </source>
</evidence>
<evidence type="ECO:0000256" key="1">
    <source>
        <dbReference type="ARBA" id="ARBA00004477"/>
    </source>
</evidence>
<dbReference type="PIRSF" id="PIRSF031032">
    <property type="entry name" value="TMP_97_prd"/>
    <property type="match status" value="1"/>
</dbReference>
<dbReference type="GO" id="GO:0005789">
    <property type="term" value="C:endoplasmic reticulum membrane"/>
    <property type="evidence" value="ECO:0007669"/>
    <property type="project" value="UniProtKB-SubCell"/>
</dbReference>
<proteinExistence type="inferred from homology"/>
<organism evidence="9 10">
    <name type="scientific">Gnomoniopsis smithogilvyi</name>
    <dbReference type="NCBI Taxonomy" id="1191159"/>
    <lineage>
        <taxon>Eukaryota</taxon>
        <taxon>Fungi</taxon>
        <taxon>Dikarya</taxon>
        <taxon>Ascomycota</taxon>
        <taxon>Pezizomycotina</taxon>
        <taxon>Sordariomycetes</taxon>
        <taxon>Sordariomycetidae</taxon>
        <taxon>Diaporthales</taxon>
        <taxon>Gnomoniaceae</taxon>
        <taxon>Gnomoniopsis</taxon>
    </lineage>
</organism>
<sequence length="180" mass="21393">MATSPKNWRDQIWQVWFVLQFLIILFVDGVPYIYPAWLYQPKGSPLHFLQKIRDYDINTYNDPLFQEHLAPNFMHFLFIIEIGFQLPTVLFSLYRFRKGTTTGPFELLLLVYAFETAFSTALCMNSVFFIDELVFTPEQRTVFLWQLMGPWATIPTLMFIDMYWRLYSRTSAGDALKKNQ</sequence>
<reference evidence="9" key="1">
    <citation type="submission" date="2022-10" db="EMBL/GenBank/DDBJ databases">
        <title>Tapping the CABI collections for fungal endophytes: first genome assemblies for Collariella, Neodidymelliopsis, Ascochyta clinopodiicola, Didymella pomorum, Didymosphaeria variabile, Neocosmospora piperis and Neocucurbitaria cava.</title>
        <authorList>
            <person name="Hill R."/>
        </authorList>
    </citation>
    <scope>NUCLEOTIDE SEQUENCE</scope>
    <source>
        <strain evidence="9">IMI 355082</strain>
    </source>
</reference>
<evidence type="ECO:0000256" key="4">
    <source>
        <dbReference type="ARBA" id="ARBA00022824"/>
    </source>
</evidence>
<dbReference type="Proteomes" id="UP001140453">
    <property type="component" value="Unassembled WGS sequence"/>
</dbReference>
<feature type="transmembrane region" description="Helical" evidence="7">
    <location>
        <begin position="12"/>
        <end position="34"/>
    </location>
</feature>
<evidence type="ECO:0000256" key="3">
    <source>
        <dbReference type="ARBA" id="ARBA00022692"/>
    </source>
</evidence>
<evidence type="ECO:0000313" key="9">
    <source>
        <dbReference type="EMBL" id="KAJ4390108.1"/>
    </source>
</evidence>
<keyword evidence="5 7" id="KW-1133">Transmembrane helix</keyword>
<evidence type="ECO:0000256" key="6">
    <source>
        <dbReference type="ARBA" id="ARBA00023136"/>
    </source>
</evidence>
<protein>
    <recommendedName>
        <fullName evidence="7">Efficient mitochondria targeting-associated protein 19</fullName>
    </recommendedName>
</protein>
<dbReference type="InterPro" id="IPR016964">
    <property type="entry name" value="Sigma2_recept"/>
</dbReference>
<keyword evidence="4 7" id="KW-0256">Endoplasmic reticulum</keyword>
<evidence type="ECO:0000256" key="7">
    <source>
        <dbReference type="PIRNR" id="PIRNR031032"/>
    </source>
</evidence>
<evidence type="ECO:0000259" key="8">
    <source>
        <dbReference type="PROSITE" id="PS51751"/>
    </source>
</evidence>
<comment type="subcellular location">
    <subcellularLocation>
        <location evidence="1">Endoplasmic reticulum membrane</location>
        <topology evidence="1">Multi-pass membrane protein</topology>
    </subcellularLocation>
</comment>
<dbReference type="InterPro" id="IPR033118">
    <property type="entry name" value="EXPERA"/>
</dbReference>
<keyword evidence="10" id="KW-1185">Reference proteome</keyword>